<feature type="compositionally biased region" description="Basic and acidic residues" evidence="1">
    <location>
        <begin position="61"/>
        <end position="71"/>
    </location>
</feature>
<evidence type="ECO:0000256" key="1">
    <source>
        <dbReference type="SAM" id="MobiDB-lite"/>
    </source>
</evidence>
<protein>
    <submittedName>
        <fullName evidence="2">Uncharacterized protein</fullName>
    </submittedName>
</protein>
<comment type="caution">
    <text evidence="2">The sequence shown here is derived from an EMBL/GenBank/DDBJ whole genome shotgun (WGS) entry which is preliminary data.</text>
</comment>
<proteinExistence type="predicted"/>
<reference evidence="2 3" key="1">
    <citation type="journal article" date="2024" name="Ann. Entomol. Soc. Am.">
        <title>Genomic analyses of the southern and eastern yellowjacket wasps (Hymenoptera: Vespidae) reveal evolutionary signatures of social life.</title>
        <authorList>
            <person name="Catto M.A."/>
            <person name="Caine P.B."/>
            <person name="Orr S.E."/>
            <person name="Hunt B.G."/>
            <person name="Goodisman M.A.D."/>
        </authorList>
    </citation>
    <scope>NUCLEOTIDE SEQUENCE [LARGE SCALE GENOMIC DNA]</scope>
    <source>
        <strain evidence="2">233</strain>
        <tissue evidence="2">Head and thorax</tissue>
    </source>
</reference>
<evidence type="ECO:0000313" key="3">
    <source>
        <dbReference type="Proteomes" id="UP001607302"/>
    </source>
</evidence>
<sequence length="71" mass="7878">MIRKKTSVTVIWVGEENFRIRTHARQLVSVHNESGRIILLCTAAFIKPAHGVEDDDDEDGDGKSDRDDGGV</sequence>
<keyword evidence="3" id="KW-1185">Reference proteome</keyword>
<feature type="region of interest" description="Disordered" evidence="1">
    <location>
        <begin position="51"/>
        <end position="71"/>
    </location>
</feature>
<dbReference type="EMBL" id="JAUDFV010000074">
    <property type="protein sequence ID" value="KAL2734445.1"/>
    <property type="molecule type" value="Genomic_DNA"/>
</dbReference>
<name>A0ABD2BP44_VESSQ</name>
<evidence type="ECO:0000313" key="2">
    <source>
        <dbReference type="EMBL" id="KAL2734445.1"/>
    </source>
</evidence>
<dbReference type="AlphaFoldDB" id="A0ABD2BP44"/>
<accession>A0ABD2BP44</accession>
<gene>
    <name evidence="2" type="ORF">V1478_004143</name>
</gene>
<dbReference type="Proteomes" id="UP001607302">
    <property type="component" value="Unassembled WGS sequence"/>
</dbReference>
<organism evidence="2 3">
    <name type="scientific">Vespula squamosa</name>
    <name type="common">Southern yellow jacket</name>
    <name type="synonym">Wasp</name>
    <dbReference type="NCBI Taxonomy" id="30214"/>
    <lineage>
        <taxon>Eukaryota</taxon>
        <taxon>Metazoa</taxon>
        <taxon>Ecdysozoa</taxon>
        <taxon>Arthropoda</taxon>
        <taxon>Hexapoda</taxon>
        <taxon>Insecta</taxon>
        <taxon>Pterygota</taxon>
        <taxon>Neoptera</taxon>
        <taxon>Endopterygota</taxon>
        <taxon>Hymenoptera</taxon>
        <taxon>Apocrita</taxon>
        <taxon>Aculeata</taxon>
        <taxon>Vespoidea</taxon>
        <taxon>Vespidae</taxon>
        <taxon>Vespinae</taxon>
        <taxon>Vespula</taxon>
    </lineage>
</organism>